<dbReference type="InterPro" id="IPR001810">
    <property type="entry name" value="F-box_dom"/>
</dbReference>
<gene>
    <name evidence="2" type="ORF">QBC40DRAFT_141118</name>
</gene>
<dbReference type="InterPro" id="IPR036047">
    <property type="entry name" value="F-box-like_dom_sf"/>
</dbReference>
<evidence type="ECO:0000313" key="2">
    <source>
        <dbReference type="EMBL" id="KAK4197914.1"/>
    </source>
</evidence>
<dbReference type="EMBL" id="MU863954">
    <property type="protein sequence ID" value="KAK4197914.1"/>
    <property type="molecule type" value="Genomic_DNA"/>
</dbReference>
<dbReference type="SUPFAM" id="SSF81383">
    <property type="entry name" value="F-box domain"/>
    <property type="match status" value="1"/>
</dbReference>
<sequence>MASTQSMLYSVPPEILNGIISLLDPISLINLSQVSKSLRQYIDPIEFDFQQRLLALELLPEYGNPDPNPVDTALFIKRRPISELMHSTQDWWENSQYACCGCMKMLPHVRFEDGDLFNTTTRKPLESYVEYQSMMFTEWKPTATKEERMASTQKQMLTMFIKEHEERYEAAYYPYNPTRSITRPRRKDDEDPYVETFIPLIVGRLRHERRCLECKSQKKLLGPTRFLNGHPEAPIVMCEDPEGLRKVTFNWLFPSLLPRLPDAEKLP</sequence>
<reference evidence="2" key="2">
    <citation type="submission" date="2023-05" db="EMBL/GenBank/DDBJ databases">
        <authorList>
            <consortium name="Lawrence Berkeley National Laboratory"/>
            <person name="Steindorff A."/>
            <person name="Hensen N."/>
            <person name="Bonometti L."/>
            <person name="Westerberg I."/>
            <person name="Brannstrom I.O."/>
            <person name="Guillou S."/>
            <person name="Cros-Aarteil S."/>
            <person name="Calhoun S."/>
            <person name="Haridas S."/>
            <person name="Kuo A."/>
            <person name="Mondo S."/>
            <person name="Pangilinan J."/>
            <person name="Riley R."/>
            <person name="Labutti K."/>
            <person name="Andreopoulos B."/>
            <person name="Lipzen A."/>
            <person name="Chen C."/>
            <person name="Yanf M."/>
            <person name="Daum C."/>
            <person name="Ng V."/>
            <person name="Clum A."/>
            <person name="Ohm R."/>
            <person name="Martin F."/>
            <person name="Silar P."/>
            <person name="Natvig D."/>
            <person name="Lalanne C."/>
            <person name="Gautier V."/>
            <person name="Ament-Velasquez S.L."/>
            <person name="Kruys A."/>
            <person name="Hutchinson M.I."/>
            <person name="Powell A.J."/>
            <person name="Barry K."/>
            <person name="Miller A.N."/>
            <person name="Grigoriev I.V."/>
            <person name="Debuchy R."/>
            <person name="Gladieux P."/>
            <person name="Thoren M.H."/>
            <person name="Johannesson H."/>
        </authorList>
    </citation>
    <scope>NUCLEOTIDE SEQUENCE</scope>
    <source>
        <strain evidence="2">CBS 315.58</strain>
    </source>
</reference>
<name>A0AAN6XCD7_9PEZI</name>
<accession>A0AAN6XCD7</accession>
<proteinExistence type="predicted"/>
<dbReference type="Gene3D" id="1.20.1280.50">
    <property type="match status" value="1"/>
</dbReference>
<evidence type="ECO:0000313" key="3">
    <source>
        <dbReference type="Proteomes" id="UP001303160"/>
    </source>
</evidence>
<feature type="domain" description="F-box" evidence="1">
    <location>
        <begin position="5"/>
        <end position="52"/>
    </location>
</feature>
<dbReference type="AlphaFoldDB" id="A0AAN6XCD7"/>
<comment type="caution">
    <text evidence="2">The sequence shown here is derived from an EMBL/GenBank/DDBJ whole genome shotgun (WGS) entry which is preliminary data.</text>
</comment>
<feature type="non-terminal residue" evidence="2">
    <location>
        <position position="267"/>
    </location>
</feature>
<dbReference type="PROSITE" id="PS50181">
    <property type="entry name" value="FBOX"/>
    <property type="match status" value="1"/>
</dbReference>
<dbReference type="CDD" id="cd09917">
    <property type="entry name" value="F-box_SF"/>
    <property type="match status" value="1"/>
</dbReference>
<organism evidence="2 3">
    <name type="scientific">Triangularia verruculosa</name>
    <dbReference type="NCBI Taxonomy" id="2587418"/>
    <lineage>
        <taxon>Eukaryota</taxon>
        <taxon>Fungi</taxon>
        <taxon>Dikarya</taxon>
        <taxon>Ascomycota</taxon>
        <taxon>Pezizomycotina</taxon>
        <taxon>Sordariomycetes</taxon>
        <taxon>Sordariomycetidae</taxon>
        <taxon>Sordariales</taxon>
        <taxon>Podosporaceae</taxon>
        <taxon>Triangularia</taxon>
    </lineage>
</organism>
<dbReference type="Proteomes" id="UP001303160">
    <property type="component" value="Unassembled WGS sequence"/>
</dbReference>
<evidence type="ECO:0000259" key="1">
    <source>
        <dbReference type="PROSITE" id="PS50181"/>
    </source>
</evidence>
<dbReference type="SMART" id="SM00256">
    <property type="entry name" value="FBOX"/>
    <property type="match status" value="1"/>
</dbReference>
<protein>
    <recommendedName>
        <fullName evidence="1">F-box domain-containing protein</fullName>
    </recommendedName>
</protein>
<reference evidence="2" key="1">
    <citation type="journal article" date="2023" name="Mol. Phylogenet. Evol.">
        <title>Genome-scale phylogeny and comparative genomics of the fungal order Sordariales.</title>
        <authorList>
            <person name="Hensen N."/>
            <person name="Bonometti L."/>
            <person name="Westerberg I."/>
            <person name="Brannstrom I.O."/>
            <person name="Guillou S."/>
            <person name="Cros-Aarteil S."/>
            <person name="Calhoun S."/>
            <person name="Haridas S."/>
            <person name="Kuo A."/>
            <person name="Mondo S."/>
            <person name="Pangilinan J."/>
            <person name="Riley R."/>
            <person name="LaButti K."/>
            <person name="Andreopoulos B."/>
            <person name="Lipzen A."/>
            <person name="Chen C."/>
            <person name="Yan M."/>
            <person name="Daum C."/>
            <person name="Ng V."/>
            <person name="Clum A."/>
            <person name="Steindorff A."/>
            <person name="Ohm R.A."/>
            <person name="Martin F."/>
            <person name="Silar P."/>
            <person name="Natvig D.O."/>
            <person name="Lalanne C."/>
            <person name="Gautier V."/>
            <person name="Ament-Velasquez S.L."/>
            <person name="Kruys A."/>
            <person name="Hutchinson M.I."/>
            <person name="Powell A.J."/>
            <person name="Barry K."/>
            <person name="Miller A.N."/>
            <person name="Grigoriev I.V."/>
            <person name="Debuchy R."/>
            <person name="Gladieux P."/>
            <person name="Hiltunen Thoren M."/>
            <person name="Johannesson H."/>
        </authorList>
    </citation>
    <scope>NUCLEOTIDE SEQUENCE</scope>
    <source>
        <strain evidence="2">CBS 315.58</strain>
    </source>
</reference>
<keyword evidence="3" id="KW-1185">Reference proteome</keyword>
<dbReference type="Pfam" id="PF00646">
    <property type="entry name" value="F-box"/>
    <property type="match status" value="1"/>
</dbReference>